<dbReference type="Proteomes" id="UP001060245">
    <property type="component" value="Chromosome"/>
</dbReference>
<protein>
    <submittedName>
        <fullName evidence="1">ImmA/IrrE family metallo-endopeptidase</fullName>
    </submittedName>
</protein>
<evidence type="ECO:0000313" key="2">
    <source>
        <dbReference type="Proteomes" id="UP001060245"/>
    </source>
</evidence>
<keyword evidence="2" id="KW-1185">Reference proteome</keyword>
<name>A0ACD4B7W2_MICMQ</name>
<proteinExistence type="predicted"/>
<accession>A0ACD4B7W2</accession>
<organism evidence="1 2">
    <name type="scientific">Microbacterium maritypicum</name>
    <name type="common">Microbacterium liquefaciens</name>
    <dbReference type="NCBI Taxonomy" id="33918"/>
    <lineage>
        <taxon>Bacteria</taxon>
        <taxon>Bacillati</taxon>
        <taxon>Actinomycetota</taxon>
        <taxon>Actinomycetes</taxon>
        <taxon>Micrococcales</taxon>
        <taxon>Microbacteriaceae</taxon>
        <taxon>Microbacterium</taxon>
    </lineage>
</organism>
<dbReference type="EMBL" id="CP101471">
    <property type="protein sequence ID" value="UTT53830.1"/>
    <property type="molecule type" value="Genomic_DNA"/>
</dbReference>
<gene>
    <name evidence="1" type="ORF">NMQ05_04410</name>
</gene>
<evidence type="ECO:0000313" key="1">
    <source>
        <dbReference type="EMBL" id="UTT53830.1"/>
    </source>
</evidence>
<reference evidence="1" key="1">
    <citation type="submission" date="2022-07" db="EMBL/GenBank/DDBJ databases">
        <title>Complete genome of DND4.</title>
        <authorList>
            <person name="Cao G."/>
        </authorList>
    </citation>
    <scope>NUCLEOTIDE SEQUENCE</scope>
    <source>
        <strain evidence="1">DND4</strain>
    </source>
</reference>
<sequence length="171" mass="18949">MRELIAHAASLGVSVHVAHIDGPKRGYYDSAAKQVVYDYELTPVERDTVLAHELGHAFYDHQCYGNPAYEAAADYYAACLLIDPERYIAAERLDPAPDAIAEVLGVEPKLVRAFEASPHAGPRHHLRALEDGRRPVPLRRRVLTNSGIGYTVGYTRPVRPLTQKAPLPSRD</sequence>